<dbReference type="EMBL" id="BFAA01011823">
    <property type="protein sequence ID" value="GCB78653.1"/>
    <property type="molecule type" value="Genomic_DNA"/>
</dbReference>
<keyword evidence="2" id="KW-1185">Reference proteome</keyword>
<evidence type="ECO:0000313" key="1">
    <source>
        <dbReference type="EMBL" id="GCB78653.1"/>
    </source>
</evidence>
<sequence>MGKLEQRDSLDEESGGYKFVVEIKSVRDDCFLCDWKMSGGTDKSPHLGTGVSQQHERAGIERNSLNFTRQVSVSQQV</sequence>
<reference evidence="1 2" key="1">
    <citation type="journal article" date="2018" name="Nat. Ecol. Evol.">
        <title>Shark genomes provide insights into elasmobranch evolution and the origin of vertebrates.</title>
        <authorList>
            <person name="Hara Y"/>
            <person name="Yamaguchi K"/>
            <person name="Onimaru K"/>
            <person name="Kadota M"/>
            <person name="Koyanagi M"/>
            <person name="Keeley SD"/>
            <person name="Tatsumi K"/>
            <person name="Tanaka K"/>
            <person name="Motone F"/>
            <person name="Kageyama Y"/>
            <person name="Nozu R"/>
            <person name="Adachi N"/>
            <person name="Nishimura O"/>
            <person name="Nakagawa R"/>
            <person name="Tanegashima C"/>
            <person name="Kiyatake I"/>
            <person name="Matsumoto R"/>
            <person name="Murakumo K"/>
            <person name="Nishida K"/>
            <person name="Terakita A"/>
            <person name="Kuratani S"/>
            <person name="Sato K"/>
            <person name="Hyodo S Kuraku.S."/>
        </authorList>
    </citation>
    <scope>NUCLEOTIDE SEQUENCE [LARGE SCALE GENOMIC DNA]</scope>
</reference>
<name>A0A401Q042_SCYTO</name>
<organism evidence="1 2">
    <name type="scientific">Scyliorhinus torazame</name>
    <name type="common">Cloudy catshark</name>
    <name type="synonym">Catulus torazame</name>
    <dbReference type="NCBI Taxonomy" id="75743"/>
    <lineage>
        <taxon>Eukaryota</taxon>
        <taxon>Metazoa</taxon>
        <taxon>Chordata</taxon>
        <taxon>Craniata</taxon>
        <taxon>Vertebrata</taxon>
        <taxon>Chondrichthyes</taxon>
        <taxon>Elasmobranchii</taxon>
        <taxon>Galeomorphii</taxon>
        <taxon>Galeoidea</taxon>
        <taxon>Carcharhiniformes</taxon>
        <taxon>Scyliorhinidae</taxon>
        <taxon>Scyliorhinus</taxon>
    </lineage>
</organism>
<comment type="caution">
    <text evidence="1">The sequence shown here is derived from an EMBL/GenBank/DDBJ whole genome shotgun (WGS) entry which is preliminary data.</text>
</comment>
<gene>
    <name evidence="1" type="ORF">scyTo_0017767</name>
</gene>
<dbReference type="Proteomes" id="UP000288216">
    <property type="component" value="Unassembled WGS sequence"/>
</dbReference>
<proteinExistence type="predicted"/>
<dbReference type="AlphaFoldDB" id="A0A401Q042"/>
<evidence type="ECO:0000313" key="2">
    <source>
        <dbReference type="Proteomes" id="UP000288216"/>
    </source>
</evidence>
<protein>
    <submittedName>
        <fullName evidence="1">Uncharacterized protein</fullName>
    </submittedName>
</protein>
<accession>A0A401Q042</accession>